<keyword evidence="2" id="KW-1133">Transmembrane helix</keyword>
<feature type="domain" description="RND related barrel-sandwich hybrid" evidence="3">
    <location>
        <begin position="107"/>
        <end position="278"/>
    </location>
</feature>
<feature type="region of interest" description="Disordered" evidence="1">
    <location>
        <begin position="1"/>
        <end position="22"/>
    </location>
</feature>
<accession>A0A9D1JIP8</accession>
<reference evidence="4" key="2">
    <citation type="journal article" date="2021" name="PeerJ">
        <title>Extensive microbial diversity within the chicken gut microbiome revealed by metagenomics and culture.</title>
        <authorList>
            <person name="Gilroy R."/>
            <person name="Ravi A."/>
            <person name="Getino M."/>
            <person name="Pursley I."/>
            <person name="Horton D.L."/>
            <person name="Alikhan N.F."/>
            <person name="Baker D."/>
            <person name="Gharbi K."/>
            <person name="Hall N."/>
            <person name="Watson M."/>
            <person name="Adriaenssens E.M."/>
            <person name="Foster-Nyarko E."/>
            <person name="Jarju S."/>
            <person name="Secka A."/>
            <person name="Antonio M."/>
            <person name="Oren A."/>
            <person name="Chaudhuri R.R."/>
            <person name="La Ragione R."/>
            <person name="Hildebrand F."/>
            <person name="Pallen M.J."/>
        </authorList>
    </citation>
    <scope>NUCLEOTIDE SEQUENCE</scope>
    <source>
        <strain evidence="4">CHK157-1446</strain>
    </source>
</reference>
<name>A0A9D1JIP8_9FIRM</name>
<feature type="region of interest" description="Disordered" evidence="1">
    <location>
        <begin position="441"/>
        <end position="486"/>
    </location>
</feature>
<gene>
    <name evidence="4" type="ORF">IAD01_07285</name>
</gene>
<dbReference type="InterPro" id="IPR058709">
    <property type="entry name" value="BSH_RND-rel"/>
</dbReference>
<dbReference type="Pfam" id="PF26018">
    <property type="entry name" value="BSH_RND_rel"/>
    <property type="match status" value="1"/>
</dbReference>
<evidence type="ECO:0000256" key="2">
    <source>
        <dbReference type="SAM" id="Phobius"/>
    </source>
</evidence>
<dbReference type="AlphaFoldDB" id="A0A9D1JIP8"/>
<evidence type="ECO:0000313" key="4">
    <source>
        <dbReference type="EMBL" id="HIS25184.1"/>
    </source>
</evidence>
<sequence>MAEDKDIKKAPTQRGQSAHDNQSAAAASSDAIQAKAEKIALKHRIRDTLIYLLIFACVISIVVSQIYVFFSSESDTEGALMFTARSSIDFTGVIIRDESLVYSQYAGDGVLNYCVDDGSRLSKNSQIATIYDSYDQIYYRYEIDRIEEELDAIESAQNRGTTDYVQPEFISSQISESYKTLLSEIVSGNLTQMNSDKLDMLKLMCIYNVSSNIESDYSQRITQLSTQLQSYEKALVNPVSEITAVESGYFTSVVDGYETELSIDQIPSLTVEIIEQIIASPVKEGTRDSNVIGKVFSDYTWKMVGIIDTPDRYFVNQSFDLLFSSFEKSYHATVESIVPTGNGNEAIIVISCDEMDADIAASRVLDAQILFGEYTGIRVPRSAIRFVGEDRGVYVLEGEELIFKKLNVIYEGDDFVLSEYNAESEYLQLYDRMLLDPVPTSNGANASTANDDSATDETDDTTASTSAAADEETADEDLTSAQSGSD</sequence>
<feature type="transmembrane region" description="Helical" evidence="2">
    <location>
        <begin position="48"/>
        <end position="70"/>
    </location>
</feature>
<reference evidence="4" key="1">
    <citation type="submission" date="2020-10" db="EMBL/GenBank/DDBJ databases">
        <authorList>
            <person name="Gilroy R."/>
        </authorList>
    </citation>
    <scope>NUCLEOTIDE SEQUENCE</scope>
    <source>
        <strain evidence="4">CHK157-1446</strain>
    </source>
</reference>
<keyword evidence="2" id="KW-0812">Transmembrane</keyword>
<feature type="compositionally biased region" description="Acidic residues" evidence="1">
    <location>
        <begin position="469"/>
        <end position="478"/>
    </location>
</feature>
<evidence type="ECO:0000256" key="1">
    <source>
        <dbReference type="SAM" id="MobiDB-lite"/>
    </source>
</evidence>
<comment type="caution">
    <text evidence="4">The sequence shown here is derived from an EMBL/GenBank/DDBJ whole genome shotgun (WGS) entry which is preliminary data.</text>
</comment>
<protein>
    <recommendedName>
        <fullName evidence="3">RND related barrel-sandwich hybrid domain-containing protein</fullName>
    </recommendedName>
</protein>
<dbReference type="EMBL" id="DVIR01000066">
    <property type="protein sequence ID" value="HIS25184.1"/>
    <property type="molecule type" value="Genomic_DNA"/>
</dbReference>
<proteinExistence type="predicted"/>
<organism evidence="4 5">
    <name type="scientific">Candidatus Faeciplasma gallinarum</name>
    <dbReference type="NCBI Taxonomy" id="2840799"/>
    <lineage>
        <taxon>Bacteria</taxon>
        <taxon>Bacillati</taxon>
        <taxon>Bacillota</taxon>
        <taxon>Clostridia</taxon>
        <taxon>Eubacteriales</taxon>
        <taxon>Oscillospiraceae</taxon>
        <taxon>Oscillospiraceae incertae sedis</taxon>
        <taxon>Candidatus Faeciplasma</taxon>
    </lineage>
</organism>
<keyword evidence="2" id="KW-0472">Membrane</keyword>
<evidence type="ECO:0000313" key="5">
    <source>
        <dbReference type="Proteomes" id="UP000823982"/>
    </source>
</evidence>
<dbReference type="Proteomes" id="UP000823982">
    <property type="component" value="Unassembled WGS sequence"/>
</dbReference>
<evidence type="ECO:0000259" key="3">
    <source>
        <dbReference type="Pfam" id="PF26018"/>
    </source>
</evidence>